<evidence type="ECO:0008006" key="4">
    <source>
        <dbReference type="Google" id="ProtNLM"/>
    </source>
</evidence>
<evidence type="ECO:0000256" key="1">
    <source>
        <dbReference type="SAM" id="Phobius"/>
    </source>
</evidence>
<keyword evidence="1" id="KW-0472">Membrane</keyword>
<evidence type="ECO:0000313" key="3">
    <source>
        <dbReference type="Proteomes" id="UP000317036"/>
    </source>
</evidence>
<feature type="transmembrane region" description="Helical" evidence="1">
    <location>
        <begin position="263"/>
        <end position="285"/>
    </location>
</feature>
<reference evidence="2 3" key="1">
    <citation type="submission" date="2019-07" db="EMBL/GenBank/DDBJ databases">
        <authorList>
            <person name="Kim J."/>
        </authorList>
    </citation>
    <scope>NUCLEOTIDE SEQUENCE [LARGE SCALE GENOMIC DNA]</scope>
    <source>
        <strain evidence="2 3">JC52</strain>
    </source>
</reference>
<dbReference type="Proteomes" id="UP000317036">
    <property type="component" value="Unassembled WGS sequence"/>
</dbReference>
<dbReference type="RefSeq" id="WP_144854229.1">
    <property type="nucleotide sequence ID" value="NZ_VNJI01000063.1"/>
</dbReference>
<dbReference type="OrthoDB" id="2658554at2"/>
<keyword evidence="1" id="KW-0812">Transmembrane</keyword>
<feature type="transmembrane region" description="Helical" evidence="1">
    <location>
        <begin position="103"/>
        <end position="126"/>
    </location>
</feature>
<sequence length="393" mass="44885">MFHKGLWYQHVKQTKYILWAFWLVAVYAGFKLYGHAGEVESNVKYASEHGSTWHYYFGVDLDLISLLQLMLCIGLPAFLVGFRRGNQSLEYTYAMPVKREHLFLSQWALGMVHIIGSVTLGVLIQLAVVHTTILSQYIPRTLLGMYYIHQLLILSGVFSLSLWLGLVRGSFIAQAAFGVIVLLLPFGLLGMLREVVSLHYFALGRTDLHEVWFFGQATSFAFENLSFPIKLIDIRRMFSLATDVAAYGDVGPPKEYMDYTRQLYFGLWSFLIPVCVTAASVWGMLRMARASWNEHNGKLLLHPRLRPLLTTGVLLCSFLFGGMVVEHMLGRHFYDGNGPQTTYDVTNLLIYYAAAIVSMALAYVIVRRMLGMKLLRWTRLKRLQKTLVDRMQI</sequence>
<accession>A0A559JVK4</accession>
<name>A0A559JVK4_9BACL</name>
<feature type="transmembrane region" description="Helical" evidence="1">
    <location>
        <begin position="53"/>
        <end position="82"/>
    </location>
</feature>
<feature type="transmembrane region" description="Helical" evidence="1">
    <location>
        <begin position="146"/>
        <end position="164"/>
    </location>
</feature>
<evidence type="ECO:0000313" key="2">
    <source>
        <dbReference type="EMBL" id="TVY03923.1"/>
    </source>
</evidence>
<dbReference type="PANTHER" id="PTHR39177:SF1">
    <property type="entry name" value="ABC TRANSPORTER PERMEASE YTRC-RELATED"/>
    <property type="match status" value="1"/>
</dbReference>
<feature type="transmembrane region" description="Helical" evidence="1">
    <location>
        <begin position="305"/>
        <end position="325"/>
    </location>
</feature>
<keyword evidence="1" id="KW-1133">Transmembrane helix</keyword>
<gene>
    <name evidence="2" type="ORF">FPZ49_31255</name>
</gene>
<feature type="transmembrane region" description="Helical" evidence="1">
    <location>
        <begin position="16"/>
        <end position="33"/>
    </location>
</feature>
<feature type="transmembrane region" description="Helical" evidence="1">
    <location>
        <begin position="345"/>
        <end position="366"/>
    </location>
</feature>
<organism evidence="2 3">
    <name type="scientific">Paenibacillus cremeus</name>
    <dbReference type="NCBI Taxonomy" id="2163881"/>
    <lineage>
        <taxon>Bacteria</taxon>
        <taxon>Bacillati</taxon>
        <taxon>Bacillota</taxon>
        <taxon>Bacilli</taxon>
        <taxon>Bacillales</taxon>
        <taxon>Paenibacillaceae</taxon>
        <taxon>Paenibacillus</taxon>
    </lineage>
</organism>
<dbReference type="InterPro" id="IPR053046">
    <property type="entry name" value="ABC-5_transporter"/>
</dbReference>
<dbReference type="PANTHER" id="PTHR39177">
    <property type="entry name" value="ABC TRANSPORTER PERMEASE YTRC-RELATED"/>
    <property type="match status" value="1"/>
</dbReference>
<keyword evidence="3" id="KW-1185">Reference proteome</keyword>
<feature type="transmembrane region" description="Helical" evidence="1">
    <location>
        <begin position="171"/>
        <end position="192"/>
    </location>
</feature>
<protein>
    <recommendedName>
        <fullName evidence="4">ABC transporter permease</fullName>
    </recommendedName>
</protein>
<dbReference type="EMBL" id="VNJI01000063">
    <property type="protein sequence ID" value="TVY03923.1"/>
    <property type="molecule type" value="Genomic_DNA"/>
</dbReference>
<comment type="caution">
    <text evidence="2">The sequence shown here is derived from an EMBL/GenBank/DDBJ whole genome shotgun (WGS) entry which is preliminary data.</text>
</comment>
<proteinExistence type="predicted"/>
<dbReference type="AlphaFoldDB" id="A0A559JVK4"/>